<dbReference type="KEGG" id="paur:FGL86_13955"/>
<organism evidence="1 2">
    <name type="scientific">Pistricoccus aurantiacus</name>
    <dbReference type="NCBI Taxonomy" id="1883414"/>
    <lineage>
        <taxon>Bacteria</taxon>
        <taxon>Pseudomonadati</taxon>
        <taxon>Pseudomonadota</taxon>
        <taxon>Gammaproteobacteria</taxon>
        <taxon>Oceanospirillales</taxon>
        <taxon>Halomonadaceae</taxon>
        <taxon>Pistricoccus</taxon>
    </lineage>
</organism>
<evidence type="ECO:0000313" key="2">
    <source>
        <dbReference type="Proteomes" id="UP000321272"/>
    </source>
</evidence>
<keyword evidence="2" id="KW-1185">Reference proteome</keyword>
<proteinExistence type="predicted"/>
<evidence type="ECO:0000313" key="1">
    <source>
        <dbReference type="EMBL" id="QEA40072.1"/>
    </source>
</evidence>
<reference evidence="1 2" key="1">
    <citation type="submission" date="2019-06" db="EMBL/GenBank/DDBJ databases">
        <title>Genome analyses of bacteria isolated from kimchi.</title>
        <authorList>
            <person name="Lee S."/>
            <person name="Ahn S."/>
            <person name="Roh S."/>
        </authorList>
    </citation>
    <scope>NUCLEOTIDE SEQUENCE [LARGE SCALE GENOMIC DNA]</scope>
    <source>
        <strain evidence="1 2">CBA4606</strain>
    </source>
</reference>
<gene>
    <name evidence="1" type="ORF">FGL86_13955</name>
</gene>
<sequence length="131" mass="14950">MLESQLRRLFAKVRIGERFIPGKLGDEEYHVNFPFVEKHQDKILRAIKPLNLGQQDSSHIVEHGGKWQFRINELKRRHLLPRRVLFAVEGPGDDSRRSEAYHHVVALLQETGASVLPLAKHEAVLEFAGAG</sequence>
<dbReference type="RefSeq" id="WP_147185147.1">
    <property type="nucleotide sequence ID" value="NZ_CP042382.1"/>
</dbReference>
<name>A0A5B8SSH7_9GAMM</name>
<dbReference type="Proteomes" id="UP000321272">
    <property type="component" value="Chromosome"/>
</dbReference>
<accession>A0A5B8SSH7</accession>
<dbReference type="AlphaFoldDB" id="A0A5B8SSH7"/>
<dbReference type="EMBL" id="CP042382">
    <property type="protein sequence ID" value="QEA40072.1"/>
    <property type="molecule type" value="Genomic_DNA"/>
</dbReference>
<protein>
    <submittedName>
        <fullName evidence="1">Uncharacterized protein</fullName>
    </submittedName>
</protein>
<dbReference type="OrthoDB" id="8851633at2"/>